<keyword evidence="1" id="KW-0507">mRNA processing</keyword>
<organism evidence="5 6">
    <name type="scientific">Panicum virgatum</name>
    <name type="common">Blackwell switchgrass</name>
    <dbReference type="NCBI Taxonomy" id="38727"/>
    <lineage>
        <taxon>Eukaryota</taxon>
        <taxon>Viridiplantae</taxon>
        <taxon>Streptophyta</taxon>
        <taxon>Embryophyta</taxon>
        <taxon>Tracheophyta</taxon>
        <taxon>Spermatophyta</taxon>
        <taxon>Magnoliopsida</taxon>
        <taxon>Liliopsida</taxon>
        <taxon>Poales</taxon>
        <taxon>Poaceae</taxon>
        <taxon>PACMAD clade</taxon>
        <taxon>Panicoideae</taxon>
        <taxon>Panicodae</taxon>
        <taxon>Paniceae</taxon>
        <taxon>Panicinae</taxon>
        <taxon>Panicum</taxon>
        <taxon>Panicum sect. Hiantes</taxon>
    </lineage>
</organism>
<dbReference type="SMART" id="SM01141">
    <property type="entry name" value="DRY_EERY"/>
    <property type="match status" value="1"/>
</dbReference>
<feature type="region of interest" description="Disordered" evidence="3">
    <location>
        <begin position="1"/>
        <end position="20"/>
    </location>
</feature>
<dbReference type="AlphaFoldDB" id="A0A8T0SI75"/>
<dbReference type="PANTHER" id="PTHR13161">
    <property type="entry name" value="SPLICING FACTOR SUPPRESSOR OF WHITE APRICOT"/>
    <property type="match status" value="1"/>
</dbReference>
<feature type="compositionally biased region" description="Low complexity" evidence="3">
    <location>
        <begin position="81"/>
        <end position="100"/>
    </location>
</feature>
<accession>A0A8T0SI75</accession>
<proteinExistence type="predicted"/>
<dbReference type="GO" id="GO:0008380">
    <property type="term" value="P:RNA splicing"/>
    <property type="evidence" value="ECO:0007669"/>
    <property type="project" value="UniProtKB-KW"/>
</dbReference>
<evidence type="ECO:0000313" key="6">
    <source>
        <dbReference type="Proteomes" id="UP000823388"/>
    </source>
</evidence>
<dbReference type="Proteomes" id="UP000823388">
    <property type="component" value="Chromosome 5K"/>
</dbReference>
<reference evidence="5" key="1">
    <citation type="submission" date="2020-05" db="EMBL/GenBank/DDBJ databases">
        <title>WGS assembly of Panicum virgatum.</title>
        <authorList>
            <person name="Lovell J.T."/>
            <person name="Jenkins J."/>
            <person name="Shu S."/>
            <person name="Juenger T.E."/>
            <person name="Schmutz J."/>
        </authorList>
    </citation>
    <scope>NUCLEOTIDE SEQUENCE</scope>
    <source>
        <strain evidence="5">AP13</strain>
    </source>
</reference>
<evidence type="ECO:0000259" key="4">
    <source>
        <dbReference type="SMART" id="SM01141"/>
    </source>
</evidence>
<keyword evidence="6" id="KW-1185">Reference proteome</keyword>
<dbReference type="Pfam" id="PF09750">
    <property type="entry name" value="DRY_EERY"/>
    <property type="match status" value="1"/>
</dbReference>
<comment type="caution">
    <text evidence="5">The sequence shown here is derived from an EMBL/GenBank/DDBJ whole genome shotgun (WGS) entry which is preliminary data.</text>
</comment>
<feature type="domain" description="Suppressor of white apricot N-terminal" evidence="4">
    <location>
        <begin position="119"/>
        <end position="223"/>
    </location>
</feature>
<evidence type="ECO:0000313" key="5">
    <source>
        <dbReference type="EMBL" id="KAG2596795.1"/>
    </source>
</evidence>
<keyword evidence="2" id="KW-0508">mRNA splicing</keyword>
<dbReference type="GO" id="GO:0006397">
    <property type="term" value="P:mRNA processing"/>
    <property type="evidence" value="ECO:0007669"/>
    <property type="project" value="UniProtKB-KW"/>
</dbReference>
<feature type="region of interest" description="Disordered" evidence="3">
    <location>
        <begin position="81"/>
        <end position="104"/>
    </location>
</feature>
<feature type="compositionally biased region" description="Basic residues" evidence="3">
    <location>
        <begin position="11"/>
        <end position="20"/>
    </location>
</feature>
<name>A0A8T0SI75_PANVG</name>
<gene>
    <name evidence="5" type="ORF">PVAP13_5KG428100</name>
</gene>
<dbReference type="PANTHER" id="PTHR13161:SF4">
    <property type="entry name" value="CLK4-ASSOCIATING SERINE_ARGININE RICH PROTEIN"/>
    <property type="match status" value="1"/>
</dbReference>
<sequence>MVHPVASHPAPTRRQRGRRRCCYPLPPHPVPLCEEDDDARHLPTPTLLPHFPSPAPLLFPSPSRRAPRVLLDADAVAAATATSSGSSSPLSSPKPMAAAPRPAPPRGLVLAVAIGRRAGLRCSFYCDDALYQATEGQQGLIPWNGKQDVLIDRFDGRALLDFIRDPSSRPFRVQEKSEEEEDLEEFVNFERYRGLIKHRRQDSNAVINFLSSILDKTLRSTVALLAPRGCGKSAALGLAIAGAIAGI</sequence>
<evidence type="ECO:0000256" key="1">
    <source>
        <dbReference type="ARBA" id="ARBA00022664"/>
    </source>
</evidence>
<dbReference type="InterPro" id="IPR019147">
    <property type="entry name" value="SWAP_N_domain"/>
</dbReference>
<dbReference type="EMBL" id="CM029045">
    <property type="protein sequence ID" value="KAG2596795.1"/>
    <property type="molecule type" value="Genomic_DNA"/>
</dbReference>
<evidence type="ECO:0000256" key="3">
    <source>
        <dbReference type="SAM" id="MobiDB-lite"/>
    </source>
</evidence>
<evidence type="ECO:0000256" key="2">
    <source>
        <dbReference type="ARBA" id="ARBA00023187"/>
    </source>
</evidence>
<dbReference type="InterPro" id="IPR040397">
    <property type="entry name" value="SWAP"/>
</dbReference>
<protein>
    <recommendedName>
        <fullName evidence="4">Suppressor of white apricot N-terminal domain-containing protein</fullName>
    </recommendedName>
</protein>